<reference evidence="1 2" key="1">
    <citation type="submission" date="2020-10" db="EMBL/GenBank/DDBJ databases">
        <title>Myceligenerans pegani sp. nov., an endophytic actinomycete isolated from Peganum harmala L. in Xinjiang, China.</title>
        <authorList>
            <person name="Xin L."/>
        </authorList>
    </citation>
    <scope>NUCLEOTIDE SEQUENCE [LARGE SCALE GENOMIC DNA]</scope>
    <source>
        <strain evidence="1 2">TRM65318</strain>
    </source>
</reference>
<sequence>MTTTKFEFSLVLDRDPDPEAGGHLAEAVPYLATLEGGPGTPTLANIIIEADNFPDAVATVVWQIEAAGYLVLGLETNDTVAIEEIAIRTGRPAESVRLLAEGGSGSGGFPRPVSSGTWDLYSWTAVADWFTKHFPDQAFDIDRQATAADHLLRARHLTRTDSHRAAWARLLSV</sequence>
<gene>
    <name evidence="1" type="ORF">IHE71_09770</name>
</gene>
<dbReference type="EMBL" id="JADAQT010000076">
    <property type="protein sequence ID" value="MBE1875994.1"/>
    <property type="molecule type" value="Genomic_DNA"/>
</dbReference>
<evidence type="ECO:0000313" key="2">
    <source>
        <dbReference type="Proteomes" id="UP000625527"/>
    </source>
</evidence>
<accession>A0ABR9MYI9</accession>
<comment type="caution">
    <text evidence="1">The sequence shown here is derived from an EMBL/GenBank/DDBJ whole genome shotgun (WGS) entry which is preliminary data.</text>
</comment>
<name>A0ABR9MYI9_9MICO</name>
<keyword evidence="2" id="KW-1185">Reference proteome</keyword>
<protein>
    <submittedName>
        <fullName evidence="1">Uncharacterized protein</fullName>
    </submittedName>
</protein>
<dbReference type="Proteomes" id="UP000625527">
    <property type="component" value="Unassembled WGS sequence"/>
</dbReference>
<proteinExistence type="predicted"/>
<organism evidence="1 2">
    <name type="scientific">Myceligenerans pegani</name>
    <dbReference type="NCBI Taxonomy" id="2776917"/>
    <lineage>
        <taxon>Bacteria</taxon>
        <taxon>Bacillati</taxon>
        <taxon>Actinomycetota</taxon>
        <taxon>Actinomycetes</taxon>
        <taxon>Micrococcales</taxon>
        <taxon>Promicromonosporaceae</taxon>
        <taxon>Myceligenerans</taxon>
    </lineage>
</organism>
<dbReference type="RefSeq" id="WP_192862566.1">
    <property type="nucleotide sequence ID" value="NZ_JADAQT010000076.1"/>
</dbReference>
<evidence type="ECO:0000313" key="1">
    <source>
        <dbReference type="EMBL" id="MBE1875994.1"/>
    </source>
</evidence>